<proteinExistence type="predicted"/>
<comment type="caution">
    <text evidence="1">The sequence shown here is derived from an EMBL/GenBank/DDBJ whole genome shotgun (WGS) entry which is preliminary data.</text>
</comment>
<evidence type="ECO:0000313" key="2">
    <source>
        <dbReference type="Proteomes" id="UP001501116"/>
    </source>
</evidence>
<accession>A0ABN2SBB2</accession>
<organism evidence="1 2">
    <name type="scientific">Amycolatopsis minnesotensis</name>
    <dbReference type="NCBI Taxonomy" id="337894"/>
    <lineage>
        <taxon>Bacteria</taxon>
        <taxon>Bacillati</taxon>
        <taxon>Actinomycetota</taxon>
        <taxon>Actinomycetes</taxon>
        <taxon>Pseudonocardiales</taxon>
        <taxon>Pseudonocardiaceae</taxon>
        <taxon>Amycolatopsis</taxon>
    </lineage>
</organism>
<protein>
    <submittedName>
        <fullName evidence="1">Uncharacterized protein</fullName>
    </submittedName>
</protein>
<dbReference type="EMBL" id="BAAANN010000038">
    <property type="protein sequence ID" value="GAA1983418.1"/>
    <property type="molecule type" value="Genomic_DNA"/>
</dbReference>
<gene>
    <name evidence="1" type="ORF">GCM10009754_70720</name>
</gene>
<name>A0ABN2SBB2_9PSEU</name>
<dbReference type="Proteomes" id="UP001501116">
    <property type="component" value="Unassembled WGS sequence"/>
</dbReference>
<evidence type="ECO:0000313" key="1">
    <source>
        <dbReference type="EMBL" id="GAA1983418.1"/>
    </source>
</evidence>
<keyword evidence="2" id="KW-1185">Reference proteome</keyword>
<sequence>MSAVYDSLAHPPTDGLDRTDCEYLAFEDSRITAAANARAAELFDTFDSAALLAIAELQDLAHAIRARGAAYRAAQLNAPHRPITPTRKPR</sequence>
<reference evidence="1 2" key="1">
    <citation type="journal article" date="2019" name="Int. J. Syst. Evol. Microbiol.">
        <title>The Global Catalogue of Microorganisms (GCM) 10K type strain sequencing project: providing services to taxonomists for standard genome sequencing and annotation.</title>
        <authorList>
            <consortium name="The Broad Institute Genomics Platform"/>
            <consortium name="The Broad Institute Genome Sequencing Center for Infectious Disease"/>
            <person name="Wu L."/>
            <person name="Ma J."/>
        </authorList>
    </citation>
    <scope>NUCLEOTIDE SEQUENCE [LARGE SCALE GENOMIC DNA]</scope>
    <source>
        <strain evidence="1 2">JCM 14545</strain>
    </source>
</reference>